<dbReference type="PANTHER" id="PTHR44899:SF10">
    <property type="entry name" value="NIMA-RELATED KINASE 2"/>
    <property type="match status" value="1"/>
</dbReference>
<keyword evidence="14" id="KW-0493">Microtubule</keyword>
<evidence type="ECO:0000256" key="21">
    <source>
        <dbReference type="ARBA" id="ARBA00022840"/>
    </source>
</evidence>
<evidence type="ECO:0000256" key="22">
    <source>
        <dbReference type="ARBA" id="ARBA00022842"/>
    </source>
</evidence>
<keyword evidence="13" id="KW-0808">Transferase</keyword>
<evidence type="ECO:0000256" key="24">
    <source>
        <dbReference type="ARBA" id="ARBA00023212"/>
    </source>
</evidence>
<name>A0A6P4Z0U6_BRABE</name>
<comment type="catalytic activity">
    <reaction evidence="29">
        <text>L-threonyl-[protein] + ATP = O-phospho-L-threonyl-[protein] + ADP + H(+)</text>
        <dbReference type="Rhea" id="RHEA:46608"/>
        <dbReference type="Rhea" id="RHEA-COMP:11060"/>
        <dbReference type="Rhea" id="RHEA-COMP:11605"/>
        <dbReference type="ChEBI" id="CHEBI:15378"/>
        <dbReference type="ChEBI" id="CHEBI:30013"/>
        <dbReference type="ChEBI" id="CHEBI:30616"/>
        <dbReference type="ChEBI" id="CHEBI:61977"/>
        <dbReference type="ChEBI" id="CHEBI:456216"/>
        <dbReference type="EC" id="2.7.11.1"/>
    </reaction>
</comment>
<sequence>MPTTSRLEDYEVLYTIGTGSYGTCKKVRRKTDGKVLVWKEMDYGTMSEAEKSMLVSEVNLLRELKHQHIVRYYDRIIDRSNTTIYIVMEYCEGGDLASLISRCRRERRYLEEDLIWKLFFQICLALKECHNRRDGKTFLHRDLKPANVFLDANKDVKLGDFGLARVLAHDTSFAKTFVGTPYYMSPEQMNNMSYNEKSDIWSLGCLIYELCSLSPPFLAANQKQLAVRVREGKYRRVPYQYSDELNSVIGSMLNITDDCRPDIETLLLRPQLASRLREYNAKNEKTEAPRRRSREDTEGRRRSREREDLLKQREDALMAKERSLEDKEKEVEAREKNLAVREKIVEDKLARAESLMKQYTELAVAKANRALADFDINADDTCTEKSLSKKKVHFSVLPGKENERGDDDLGSSFISQYNGYKAGGNKAELKARLDRARIRGVALKHVEANATFKSRQLLGMR</sequence>
<dbReference type="FunFam" id="3.30.200.20:FF:000310">
    <property type="entry name" value="serine/threonine-protein kinase Nek2"/>
    <property type="match status" value="1"/>
</dbReference>
<evidence type="ECO:0000256" key="20">
    <source>
        <dbReference type="ARBA" id="ARBA00022838"/>
    </source>
</evidence>
<dbReference type="GO" id="GO:0051321">
    <property type="term" value="P:meiotic cell cycle"/>
    <property type="evidence" value="ECO:0007669"/>
    <property type="project" value="UniProtKB-KW"/>
</dbReference>
<evidence type="ECO:0000256" key="10">
    <source>
        <dbReference type="ARBA" id="ARBA00022527"/>
    </source>
</evidence>
<comment type="cofactor">
    <cofactor evidence="1">
        <name>Mg(2+)</name>
        <dbReference type="ChEBI" id="CHEBI:18420"/>
    </cofactor>
</comment>
<evidence type="ECO:0000256" key="5">
    <source>
        <dbReference type="ARBA" id="ARBA00004647"/>
    </source>
</evidence>
<evidence type="ECO:0000256" key="23">
    <source>
        <dbReference type="ARBA" id="ARBA00023054"/>
    </source>
</evidence>
<reference evidence="36" key="1">
    <citation type="submission" date="2025-08" db="UniProtKB">
        <authorList>
            <consortium name="RefSeq"/>
        </authorList>
    </citation>
    <scope>IDENTIFICATION</scope>
    <source>
        <tissue evidence="36">Gonad</tissue>
    </source>
</reference>
<feature type="domain" description="Protein kinase" evidence="34">
    <location>
        <begin position="10"/>
        <end position="272"/>
    </location>
</feature>
<keyword evidence="21" id="KW-0067">ATP-binding</keyword>
<evidence type="ECO:0000256" key="19">
    <source>
        <dbReference type="ARBA" id="ARBA00022829"/>
    </source>
</evidence>
<protein>
    <recommendedName>
        <fullName evidence="31">Serine/threonine-protein kinase Nek2</fullName>
        <ecNumber evidence="7">2.7.11.1</ecNumber>
    </recommendedName>
    <alternativeName>
        <fullName evidence="32">Never in mitosis A-related kinase 2</fullName>
    </alternativeName>
</protein>
<dbReference type="GO" id="GO:0005813">
    <property type="term" value="C:centrosome"/>
    <property type="evidence" value="ECO:0007669"/>
    <property type="project" value="UniProtKB-SubCell"/>
</dbReference>
<dbReference type="GO" id="GO:0000278">
    <property type="term" value="P:mitotic cell cycle"/>
    <property type="evidence" value="ECO:0007669"/>
    <property type="project" value="UniProtKB-ARBA"/>
</dbReference>
<accession>A0A6P4Z0U6</accession>
<dbReference type="Proteomes" id="UP000515135">
    <property type="component" value="Unplaced"/>
</dbReference>
<keyword evidence="22" id="KW-0460">Magnesium</keyword>
<evidence type="ECO:0000256" key="17">
    <source>
        <dbReference type="ARBA" id="ARBA00022776"/>
    </source>
</evidence>
<evidence type="ECO:0000256" key="15">
    <source>
        <dbReference type="ARBA" id="ARBA00022723"/>
    </source>
</evidence>
<keyword evidence="15" id="KW-0479">Metal-binding</keyword>
<dbReference type="PROSITE" id="PS00108">
    <property type="entry name" value="PROTEIN_KINASE_ST"/>
    <property type="match status" value="1"/>
</dbReference>
<keyword evidence="9" id="KW-0963">Cytoplasm</keyword>
<gene>
    <name evidence="36" type="primary">LOC109470253</name>
</gene>
<keyword evidence="11" id="KW-0597">Phosphoprotein</keyword>
<dbReference type="KEGG" id="bbel:109470253"/>
<evidence type="ECO:0000256" key="31">
    <source>
        <dbReference type="ARBA" id="ARBA00067730"/>
    </source>
</evidence>
<dbReference type="FunFam" id="3.30.200.20:FF:000151">
    <property type="entry name" value="G2-specific protein kinase nimA"/>
    <property type="match status" value="1"/>
</dbReference>
<dbReference type="GO" id="GO:0051301">
    <property type="term" value="P:cell division"/>
    <property type="evidence" value="ECO:0007669"/>
    <property type="project" value="UniProtKB-KW"/>
</dbReference>
<evidence type="ECO:0000256" key="3">
    <source>
        <dbReference type="ARBA" id="ARBA00004604"/>
    </source>
</evidence>
<dbReference type="AlphaFoldDB" id="A0A6P4Z0U6"/>
<dbReference type="FunFam" id="1.10.510.10:FF:000356">
    <property type="entry name" value="Serine/threonine-protein kinase Nek2"/>
    <property type="match status" value="1"/>
</dbReference>
<dbReference type="PANTHER" id="PTHR44899">
    <property type="entry name" value="CAMK FAMILY PROTEIN KINASE"/>
    <property type="match status" value="1"/>
</dbReference>
<evidence type="ECO:0000256" key="25">
    <source>
        <dbReference type="ARBA" id="ARBA00023242"/>
    </source>
</evidence>
<dbReference type="CDD" id="cd08217">
    <property type="entry name" value="STKc_Nek2"/>
    <property type="match status" value="1"/>
</dbReference>
<evidence type="ECO:0000256" key="8">
    <source>
        <dbReference type="ARBA" id="ARBA00022454"/>
    </source>
</evidence>
<dbReference type="InterPro" id="IPR011009">
    <property type="entry name" value="Kinase-like_dom_sf"/>
</dbReference>
<evidence type="ECO:0000256" key="6">
    <source>
        <dbReference type="ARBA" id="ARBA00010886"/>
    </source>
</evidence>
<dbReference type="GeneID" id="109470253"/>
<dbReference type="InterPro" id="IPR000719">
    <property type="entry name" value="Prot_kinase_dom"/>
</dbReference>
<evidence type="ECO:0000256" key="4">
    <source>
        <dbReference type="ARBA" id="ARBA00004629"/>
    </source>
</evidence>
<dbReference type="GO" id="GO:0005874">
    <property type="term" value="C:microtubule"/>
    <property type="evidence" value="ECO:0007669"/>
    <property type="project" value="UniProtKB-KW"/>
</dbReference>
<dbReference type="GO" id="GO:0051225">
    <property type="term" value="P:spindle assembly"/>
    <property type="evidence" value="ECO:0007669"/>
    <property type="project" value="UniProtKB-ARBA"/>
</dbReference>
<keyword evidence="20" id="KW-0995">Kinetochore</keyword>
<evidence type="ECO:0000256" key="18">
    <source>
        <dbReference type="ARBA" id="ARBA00022777"/>
    </source>
</evidence>
<dbReference type="Gene3D" id="1.10.510.10">
    <property type="entry name" value="Transferase(Phosphotransferase) domain 1"/>
    <property type="match status" value="1"/>
</dbReference>
<dbReference type="Gene3D" id="3.30.200.20">
    <property type="entry name" value="Phosphorylase Kinase, domain 1"/>
    <property type="match status" value="2"/>
</dbReference>
<evidence type="ECO:0000256" key="28">
    <source>
        <dbReference type="ARBA" id="ARBA00023328"/>
    </source>
</evidence>
<keyword evidence="27" id="KW-0131">Cell cycle</keyword>
<dbReference type="OrthoDB" id="248923at2759"/>
<dbReference type="EC" id="2.7.11.1" evidence="7"/>
<evidence type="ECO:0000256" key="2">
    <source>
        <dbReference type="ARBA" id="ARBA00004300"/>
    </source>
</evidence>
<keyword evidence="28" id="KW-0137">Centromere</keyword>
<keyword evidence="18" id="KW-0418">Kinase</keyword>
<keyword evidence="12" id="KW-0132">Cell division</keyword>
<evidence type="ECO:0000256" key="32">
    <source>
        <dbReference type="ARBA" id="ARBA00082682"/>
    </source>
</evidence>
<dbReference type="GO" id="GO:0000776">
    <property type="term" value="C:kinetochore"/>
    <property type="evidence" value="ECO:0007669"/>
    <property type="project" value="UniProtKB-KW"/>
</dbReference>
<comment type="similarity">
    <text evidence="6">Belongs to the protein kinase superfamily. NEK Ser/Thr protein kinase family. NIMA subfamily.</text>
</comment>
<dbReference type="InterPro" id="IPR008271">
    <property type="entry name" value="Ser/Thr_kinase_AS"/>
</dbReference>
<proteinExistence type="inferred from homology"/>
<evidence type="ECO:0000256" key="27">
    <source>
        <dbReference type="ARBA" id="ARBA00023306"/>
    </source>
</evidence>
<evidence type="ECO:0000256" key="12">
    <source>
        <dbReference type="ARBA" id="ARBA00022618"/>
    </source>
</evidence>
<keyword evidence="16" id="KW-0547">Nucleotide-binding</keyword>
<organism evidence="35 36">
    <name type="scientific">Branchiostoma belcheri</name>
    <name type="common">Amphioxus</name>
    <dbReference type="NCBI Taxonomy" id="7741"/>
    <lineage>
        <taxon>Eukaryota</taxon>
        <taxon>Metazoa</taxon>
        <taxon>Chordata</taxon>
        <taxon>Cephalochordata</taxon>
        <taxon>Leptocardii</taxon>
        <taxon>Amphioxiformes</taxon>
        <taxon>Branchiostomatidae</taxon>
        <taxon>Branchiostoma</taxon>
    </lineage>
</organism>
<keyword evidence="23" id="KW-0175">Coiled coil</keyword>
<dbReference type="GO" id="GO:0005524">
    <property type="term" value="F:ATP binding"/>
    <property type="evidence" value="ECO:0007669"/>
    <property type="project" value="UniProtKB-KW"/>
</dbReference>
<dbReference type="Pfam" id="PF00069">
    <property type="entry name" value="Pkinase"/>
    <property type="match status" value="1"/>
</dbReference>
<evidence type="ECO:0000256" key="30">
    <source>
        <dbReference type="ARBA" id="ARBA00048679"/>
    </source>
</evidence>
<evidence type="ECO:0000313" key="36">
    <source>
        <dbReference type="RefSeq" id="XP_019624677.1"/>
    </source>
</evidence>
<evidence type="ECO:0000256" key="13">
    <source>
        <dbReference type="ARBA" id="ARBA00022679"/>
    </source>
</evidence>
<keyword evidence="25" id="KW-0539">Nucleus</keyword>
<evidence type="ECO:0000256" key="14">
    <source>
        <dbReference type="ARBA" id="ARBA00022701"/>
    </source>
</evidence>
<evidence type="ECO:0000259" key="34">
    <source>
        <dbReference type="PROSITE" id="PS50011"/>
    </source>
</evidence>
<evidence type="ECO:0000256" key="1">
    <source>
        <dbReference type="ARBA" id="ARBA00001946"/>
    </source>
</evidence>
<dbReference type="GO" id="GO:0046872">
    <property type="term" value="F:metal ion binding"/>
    <property type="evidence" value="ECO:0007669"/>
    <property type="project" value="UniProtKB-KW"/>
</dbReference>
<evidence type="ECO:0000256" key="26">
    <source>
        <dbReference type="ARBA" id="ARBA00023254"/>
    </source>
</evidence>
<evidence type="ECO:0000256" key="33">
    <source>
        <dbReference type="SAM" id="MobiDB-lite"/>
    </source>
</evidence>
<comment type="subcellular location">
    <subcellularLocation>
        <location evidence="4">Chromosome</location>
        <location evidence="4">Centromere</location>
        <location evidence="4">Kinetochore</location>
    </subcellularLocation>
    <subcellularLocation>
        <location evidence="2">Cytoplasm</location>
        <location evidence="2">Cytoskeleton</location>
        <location evidence="2">Microtubule organizing center</location>
        <location evidence="2">Centrosome</location>
    </subcellularLocation>
    <subcellularLocation>
        <location evidence="5">Cytoplasm</location>
        <location evidence="5">Cytoskeleton</location>
        <location evidence="5">Spindle pole</location>
    </subcellularLocation>
    <subcellularLocation>
        <location evidence="3">Nucleus</location>
        <location evidence="3">Nucleolus</location>
    </subcellularLocation>
</comment>
<evidence type="ECO:0000256" key="16">
    <source>
        <dbReference type="ARBA" id="ARBA00022741"/>
    </source>
</evidence>
<evidence type="ECO:0000256" key="11">
    <source>
        <dbReference type="ARBA" id="ARBA00022553"/>
    </source>
</evidence>
<evidence type="ECO:0000256" key="29">
    <source>
        <dbReference type="ARBA" id="ARBA00047899"/>
    </source>
</evidence>
<feature type="region of interest" description="Disordered" evidence="33">
    <location>
        <begin position="278"/>
        <end position="324"/>
    </location>
</feature>
<keyword evidence="10" id="KW-0723">Serine/threonine-protein kinase</keyword>
<keyword evidence="26" id="KW-0469">Meiosis</keyword>
<keyword evidence="17" id="KW-0498">Mitosis</keyword>
<dbReference type="GO" id="GO:0004674">
    <property type="term" value="F:protein serine/threonine kinase activity"/>
    <property type="evidence" value="ECO:0007669"/>
    <property type="project" value="UniProtKB-KW"/>
</dbReference>
<evidence type="ECO:0000313" key="35">
    <source>
        <dbReference type="Proteomes" id="UP000515135"/>
    </source>
</evidence>
<keyword evidence="24" id="KW-0206">Cytoskeleton</keyword>
<keyword evidence="8" id="KW-0158">Chromosome</keyword>
<evidence type="ECO:0000256" key="7">
    <source>
        <dbReference type="ARBA" id="ARBA00012513"/>
    </source>
</evidence>
<keyword evidence="19" id="KW-0159">Chromosome partition</keyword>
<dbReference type="GO" id="GO:0000922">
    <property type="term" value="C:spindle pole"/>
    <property type="evidence" value="ECO:0007669"/>
    <property type="project" value="UniProtKB-SubCell"/>
</dbReference>
<keyword evidence="35" id="KW-1185">Reference proteome</keyword>
<dbReference type="SUPFAM" id="SSF56112">
    <property type="entry name" value="Protein kinase-like (PK-like)"/>
    <property type="match status" value="1"/>
</dbReference>
<dbReference type="SMART" id="SM00220">
    <property type="entry name" value="S_TKc"/>
    <property type="match status" value="1"/>
</dbReference>
<dbReference type="RefSeq" id="XP_019624677.1">
    <property type="nucleotide sequence ID" value="XM_019769118.1"/>
</dbReference>
<comment type="catalytic activity">
    <reaction evidence="30">
        <text>L-seryl-[protein] + ATP = O-phospho-L-seryl-[protein] + ADP + H(+)</text>
        <dbReference type="Rhea" id="RHEA:17989"/>
        <dbReference type="Rhea" id="RHEA-COMP:9863"/>
        <dbReference type="Rhea" id="RHEA-COMP:11604"/>
        <dbReference type="ChEBI" id="CHEBI:15378"/>
        <dbReference type="ChEBI" id="CHEBI:29999"/>
        <dbReference type="ChEBI" id="CHEBI:30616"/>
        <dbReference type="ChEBI" id="CHEBI:83421"/>
        <dbReference type="ChEBI" id="CHEBI:456216"/>
        <dbReference type="EC" id="2.7.11.1"/>
    </reaction>
</comment>
<dbReference type="InterPro" id="IPR051131">
    <property type="entry name" value="NEK_Ser/Thr_kinase_NIMA"/>
</dbReference>
<evidence type="ECO:0000256" key="9">
    <source>
        <dbReference type="ARBA" id="ARBA00022490"/>
    </source>
</evidence>
<dbReference type="GO" id="GO:0005730">
    <property type="term" value="C:nucleolus"/>
    <property type="evidence" value="ECO:0007669"/>
    <property type="project" value="UniProtKB-SubCell"/>
</dbReference>
<dbReference type="PROSITE" id="PS50011">
    <property type="entry name" value="PROTEIN_KINASE_DOM"/>
    <property type="match status" value="1"/>
</dbReference>